<protein>
    <submittedName>
        <fullName evidence="2">NrsF family protein</fullName>
    </submittedName>
</protein>
<keyword evidence="1" id="KW-0472">Membrane</keyword>
<dbReference type="EMBL" id="JBHTBZ010000043">
    <property type="protein sequence ID" value="MFC7461677.1"/>
    <property type="molecule type" value="Genomic_DNA"/>
</dbReference>
<keyword evidence="1" id="KW-0812">Transmembrane</keyword>
<feature type="transmembrane region" description="Helical" evidence="1">
    <location>
        <begin position="88"/>
        <end position="111"/>
    </location>
</feature>
<proteinExistence type="predicted"/>
<feature type="transmembrane region" description="Helical" evidence="1">
    <location>
        <begin position="59"/>
        <end position="81"/>
    </location>
</feature>
<dbReference type="RefSeq" id="WP_382202056.1">
    <property type="nucleotide sequence ID" value="NZ_JBHTBZ010000043.1"/>
</dbReference>
<dbReference type="Pfam" id="PF06532">
    <property type="entry name" value="NrsF"/>
    <property type="match status" value="1"/>
</dbReference>
<feature type="transmembrane region" description="Helical" evidence="1">
    <location>
        <begin position="26"/>
        <end position="47"/>
    </location>
</feature>
<feature type="transmembrane region" description="Helical" evidence="1">
    <location>
        <begin position="131"/>
        <end position="149"/>
    </location>
</feature>
<name>A0ABW2SFD1_9BURK</name>
<keyword evidence="3" id="KW-1185">Reference proteome</keyword>
<reference evidence="3" key="1">
    <citation type="journal article" date="2019" name="Int. J. Syst. Evol. Microbiol.">
        <title>The Global Catalogue of Microorganisms (GCM) 10K type strain sequencing project: providing services to taxonomists for standard genome sequencing and annotation.</title>
        <authorList>
            <consortium name="The Broad Institute Genomics Platform"/>
            <consortium name="The Broad Institute Genome Sequencing Center for Infectious Disease"/>
            <person name="Wu L."/>
            <person name="Ma J."/>
        </authorList>
    </citation>
    <scope>NUCLEOTIDE SEQUENCE [LARGE SCALE GENOMIC DNA]</scope>
    <source>
        <strain evidence="3">CCUG 53903</strain>
    </source>
</reference>
<keyword evidence="1" id="KW-1133">Transmembrane helix</keyword>
<evidence type="ECO:0000313" key="2">
    <source>
        <dbReference type="EMBL" id="MFC7461677.1"/>
    </source>
</evidence>
<feature type="transmembrane region" description="Helical" evidence="1">
    <location>
        <begin position="158"/>
        <end position="178"/>
    </location>
</feature>
<organism evidence="2 3">
    <name type="scientific">Hydrogenophaga defluvii</name>
    <dbReference type="NCBI Taxonomy" id="249410"/>
    <lineage>
        <taxon>Bacteria</taxon>
        <taxon>Pseudomonadati</taxon>
        <taxon>Pseudomonadota</taxon>
        <taxon>Betaproteobacteria</taxon>
        <taxon>Burkholderiales</taxon>
        <taxon>Comamonadaceae</taxon>
        <taxon>Hydrogenophaga</taxon>
    </lineage>
</organism>
<dbReference type="InterPro" id="IPR009495">
    <property type="entry name" value="NrsF"/>
</dbReference>
<dbReference type="Proteomes" id="UP001596457">
    <property type="component" value="Unassembled WGS sequence"/>
</dbReference>
<evidence type="ECO:0000313" key="3">
    <source>
        <dbReference type="Proteomes" id="UP001596457"/>
    </source>
</evidence>
<accession>A0ABW2SFD1</accession>
<feature type="transmembrane region" description="Helical" evidence="1">
    <location>
        <begin position="190"/>
        <end position="211"/>
    </location>
</feature>
<gene>
    <name evidence="2" type="ORF">ACFQU0_14685</name>
</gene>
<sequence>MKTDELIGLLAADTAPVPRQVGERRLVVALGAGVLLGVAWVLAQFGLRGDLAQVAGTAPFALKVAMPLAVAALGAAAVFRLGHPGMRLGALGVGLGLPVLLLWVWAVWVWAGADPAQRDSLLWGSTWRVCSINVAITALPMLALALWYLRGLAPTRPAWAGAAAGWLAGGVGAAAYALHCPETDAPFLAVWYVLGMWVPTALGAVIGHRWLRW</sequence>
<evidence type="ECO:0000256" key="1">
    <source>
        <dbReference type="SAM" id="Phobius"/>
    </source>
</evidence>
<comment type="caution">
    <text evidence="2">The sequence shown here is derived from an EMBL/GenBank/DDBJ whole genome shotgun (WGS) entry which is preliminary data.</text>
</comment>